<proteinExistence type="predicted"/>
<dbReference type="PANTHER" id="PTHR13743:SF64">
    <property type="entry name" value="LIPOPOLYSACCHARIDE-RESPONSIVE AND BEIGE-LIKE ANCHOR PROTEIN"/>
    <property type="match status" value="1"/>
</dbReference>
<dbReference type="RefSeq" id="XP_020010930.1">
    <property type="nucleotide sequence ID" value="XM_020155341.1"/>
</dbReference>
<keyword evidence="1" id="KW-0853">WD repeat</keyword>
<dbReference type="InterPro" id="IPR031570">
    <property type="entry name" value="NBEA/BDCP_DUF4704"/>
</dbReference>
<dbReference type="KEGG" id="ccan:109680527"/>
<dbReference type="GO" id="GO:0016020">
    <property type="term" value="C:membrane"/>
    <property type="evidence" value="ECO:0007669"/>
    <property type="project" value="TreeGrafter"/>
</dbReference>
<dbReference type="SUPFAM" id="SSF48371">
    <property type="entry name" value="ARM repeat"/>
    <property type="match status" value="1"/>
</dbReference>
<dbReference type="GO" id="GO:0005829">
    <property type="term" value="C:cytosol"/>
    <property type="evidence" value="ECO:0007669"/>
    <property type="project" value="TreeGrafter"/>
</dbReference>
<sequence>MSLKDSGVKEDELQAILNYLLTMHEDDNLMDVLQLLVALMSEHPNSMIPAFDQRNGLRAIYKLLASKSEGIRVQALKAMGYFLKHLAPKRKAEVMLGHGLFSLLAERLMLQTNQITMTTYNVLFEILIEQICTQVIHKQHPDPDSSVKIQNPQILKVIATLLRNSPQCPESMEVRRAFLSDMIKLFNNSRENRRSLLQCSVWQEWMLSLCYFNPKNSDEQKITEMVFAVFRILLYHAVKYEWGGWRVWVDTLSITHSKVTFEIHKENLANIFREQQGKTDEDIGLYSSGPAQAVSGIGGNVDVSVGSQQSDTKDSPASPHFPRNHDENSSIEKAGSIESVSNIELQMPDICNEERKTEQENQELLDEVTLEAALTNETNDAGDVEASPGTVEPAAVFSDSSKTAGEVTISTSEVTASTSSPSEEDSSEMPELLEKSIEEDDDDYVELKVEGSPAEQASLPTELQDSSLSLAASEASERPGMCSNGHELIIQEEVPVIKKQTDIEIQDSKGSGFLTMTASGSSATVLETTLSETTVQSDIDQIQEEGKKTANFAGETKSASDCPSNVSEAPATSEQKIAKLDVSSVASDTERLELKASANSEVPQLHRHVLEMSRQQEQPGQGTAPDAVAGQRRDSRSSIFRIPEFKWSQMHQRLLTDLLFSIETDIQMWRSHSTKTVMDFVNSSDNVIFVHNTIHLISQVMDNMVMACGGILPLLSAATSATHELENIEPTQGLSIEASVTFLQRLISLVDVLIFASSLGFTEIEAEKSMSSGGILRQCLRLGELLKIIRCKFYFNVFQSSIH</sequence>
<evidence type="ECO:0000256" key="1">
    <source>
        <dbReference type="ARBA" id="ARBA00022574"/>
    </source>
</evidence>
<feature type="region of interest" description="Disordered" evidence="2">
    <location>
        <begin position="613"/>
        <end position="633"/>
    </location>
</feature>
<dbReference type="InterPro" id="IPR011989">
    <property type="entry name" value="ARM-like"/>
</dbReference>
<dbReference type="OrthoDB" id="26681at2759"/>
<organism evidence="4">
    <name type="scientific">Castor canadensis</name>
    <name type="common">American beaver</name>
    <dbReference type="NCBI Taxonomy" id="51338"/>
    <lineage>
        <taxon>Eukaryota</taxon>
        <taxon>Metazoa</taxon>
        <taxon>Chordata</taxon>
        <taxon>Craniata</taxon>
        <taxon>Vertebrata</taxon>
        <taxon>Euteleostomi</taxon>
        <taxon>Mammalia</taxon>
        <taxon>Eutheria</taxon>
        <taxon>Euarchontoglires</taxon>
        <taxon>Glires</taxon>
        <taxon>Rodentia</taxon>
        <taxon>Castorimorpha</taxon>
        <taxon>Castoridae</taxon>
        <taxon>Castor</taxon>
    </lineage>
</organism>
<name>A0A8B7TZV8_CASCN</name>
<feature type="region of interest" description="Disordered" evidence="2">
    <location>
        <begin position="395"/>
        <end position="480"/>
    </location>
</feature>
<feature type="region of interest" description="Disordered" evidence="2">
    <location>
        <begin position="297"/>
        <end position="341"/>
    </location>
</feature>
<dbReference type="InterPro" id="IPR016024">
    <property type="entry name" value="ARM-type_fold"/>
</dbReference>
<feature type="compositionally biased region" description="Polar residues" evidence="2">
    <location>
        <begin position="557"/>
        <end position="573"/>
    </location>
</feature>
<protein>
    <submittedName>
        <fullName evidence="4">Lipopolysaccharide-responsive and beige-like anchor protein</fullName>
    </submittedName>
</protein>
<dbReference type="PANTHER" id="PTHR13743">
    <property type="entry name" value="BEIGE/BEACH-RELATED"/>
    <property type="match status" value="1"/>
</dbReference>
<gene>
    <name evidence="4" type="primary">LOC109680527</name>
</gene>
<dbReference type="AlphaFoldDB" id="A0A8B7TZV8"/>
<accession>A0A8B7TZV8</accession>
<feature type="region of interest" description="Disordered" evidence="2">
    <location>
        <begin position="553"/>
        <end position="573"/>
    </location>
</feature>
<feature type="compositionally biased region" description="Polar residues" evidence="2">
    <location>
        <begin position="398"/>
        <end position="418"/>
    </location>
</feature>
<evidence type="ECO:0000259" key="3">
    <source>
        <dbReference type="Pfam" id="PF15787"/>
    </source>
</evidence>
<feature type="domain" description="DUF4704" evidence="3">
    <location>
        <begin position="5"/>
        <end position="257"/>
    </location>
</feature>
<dbReference type="GO" id="GO:0019901">
    <property type="term" value="F:protein kinase binding"/>
    <property type="evidence" value="ECO:0007669"/>
    <property type="project" value="TreeGrafter"/>
</dbReference>
<dbReference type="GO" id="GO:0008104">
    <property type="term" value="P:intracellular protein localization"/>
    <property type="evidence" value="ECO:0007669"/>
    <property type="project" value="TreeGrafter"/>
</dbReference>
<reference evidence="4" key="1">
    <citation type="submission" date="2025-08" db="UniProtKB">
        <authorList>
            <consortium name="RefSeq"/>
        </authorList>
    </citation>
    <scope>IDENTIFICATION</scope>
    <source>
        <tissue evidence="4">Leukocyte</tissue>
    </source>
</reference>
<dbReference type="Pfam" id="PF15787">
    <property type="entry name" value="DUF4704"/>
    <property type="match status" value="1"/>
</dbReference>
<evidence type="ECO:0000313" key="4">
    <source>
        <dbReference type="RefSeq" id="XP_020010930.1"/>
    </source>
</evidence>
<dbReference type="Gene3D" id="1.25.10.10">
    <property type="entry name" value="Leucine-rich Repeat Variant"/>
    <property type="match status" value="1"/>
</dbReference>
<dbReference type="InterPro" id="IPR050865">
    <property type="entry name" value="BEACH_Domain"/>
</dbReference>
<evidence type="ECO:0000256" key="2">
    <source>
        <dbReference type="SAM" id="MobiDB-lite"/>
    </source>
</evidence>